<proteinExistence type="predicted"/>
<dbReference type="EC" id="2.4.1.-" evidence="2"/>
<dbReference type="eggNOG" id="COG3306">
    <property type="taxonomic scope" value="Bacteria"/>
</dbReference>
<dbReference type="AlphaFoldDB" id="B3PJK8"/>
<dbReference type="CDD" id="cd06532">
    <property type="entry name" value="Glyco_transf_25"/>
    <property type="match status" value="1"/>
</dbReference>
<name>B3PJK8_CELJU</name>
<evidence type="ECO:0000313" key="3">
    <source>
        <dbReference type="Proteomes" id="UP000001036"/>
    </source>
</evidence>
<dbReference type="EMBL" id="CP000934">
    <property type="protein sequence ID" value="ACE83929.1"/>
    <property type="molecule type" value="Genomic_DNA"/>
</dbReference>
<dbReference type="HOGENOM" id="CLU_071269_1_0_6"/>
<reference evidence="2 3" key="1">
    <citation type="journal article" date="2008" name="J. Bacteriol.">
        <title>Insights into plant cell wall degradation from the genome sequence of the soil bacterium Cellvibrio japonicus.</title>
        <authorList>
            <person name="Deboy R.T."/>
            <person name="Mongodin E.F."/>
            <person name="Fouts D.E."/>
            <person name="Tailford L.E."/>
            <person name="Khouri H."/>
            <person name="Emerson J.B."/>
            <person name="Mohamoud Y."/>
            <person name="Watkins K."/>
            <person name="Henrissat B."/>
            <person name="Gilbert H.J."/>
            <person name="Nelson K.E."/>
        </authorList>
    </citation>
    <scope>NUCLEOTIDE SEQUENCE [LARGE SCALE GENOMIC DNA]</scope>
    <source>
        <strain evidence="2 3">Ueda107</strain>
    </source>
</reference>
<evidence type="ECO:0000259" key="1">
    <source>
        <dbReference type="Pfam" id="PF01755"/>
    </source>
</evidence>
<keyword evidence="2" id="KW-0328">Glycosyltransferase</keyword>
<protein>
    <submittedName>
        <fullName evidence="2">Glycosyl transferase, putative, gt25A</fullName>
        <ecNumber evidence="2">2.4.1.-</ecNumber>
    </submittedName>
</protein>
<dbReference type="OrthoDB" id="9816113at2"/>
<evidence type="ECO:0000313" key="2">
    <source>
        <dbReference type="EMBL" id="ACE83929.1"/>
    </source>
</evidence>
<dbReference type="KEGG" id="cja:CJA_0614"/>
<organism evidence="2 3">
    <name type="scientific">Cellvibrio japonicus (strain Ueda107)</name>
    <name type="common">Pseudomonas fluorescens subsp. cellulosa</name>
    <dbReference type="NCBI Taxonomy" id="498211"/>
    <lineage>
        <taxon>Bacteria</taxon>
        <taxon>Pseudomonadati</taxon>
        <taxon>Pseudomonadota</taxon>
        <taxon>Gammaproteobacteria</taxon>
        <taxon>Cellvibrionales</taxon>
        <taxon>Cellvibrionaceae</taxon>
        <taxon>Cellvibrio</taxon>
    </lineage>
</organism>
<keyword evidence="2" id="KW-0808">Transferase</keyword>
<accession>B3PJK8</accession>
<feature type="domain" description="Glycosyl transferase family 25" evidence="1">
    <location>
        <begin position="1"/>
        <end position="178"/>
    </location>
</feature>
<dbReference type="Proteomes" id="UP000001036">
    <property type="component" value="Chromosome"/>
</dbReference>
<keyword evidence="3" id="KW-1185">Reference proteome</keyword>
<dbReference type="STRING" id="498211.CJA_0614"/>
<dbReference type="CAZy" id="GT25">
    <property type="family name" value="Glycosyltransferase Family 25"/>
</dbReference>
<sequence length="250" mass="28990">MIPSYLINLDRDQERLAFVLAHFQQQGINPERFAAVDGRQYSELEYQRFIAQRPRQGKKSWLRGQMGCFLSHYGVWQRIVNSRVRFAAVFEDDIHIAPGLYELLEGDDWIADSVDIIRLDTSTNRVRLGPEPALQCHSHYFYRLLSTSWCTGGYIIHQRTARQLLDLAPRYHQPSDVLLFNHEESAIARQLKVLQASPALCVQDKHHRGAVTFSSNIEAGATRDWRLYCRQCLQGGYRYLAGYKRVEFKG</sequence>
<dbReference type="Pfam" id="PF01755">
    <property type="entry name" value="Glyco_transf_25"/>
    <property type="match status" value="1"/>
</dbReference>
<gene>
    <name evidence="2" type="primary">gt25A</name>
    <name evidence="2" type="ordered locus">CJA_0614</name>
</gene>
<dbReference type="InterPro" id="IPR002654">
    <property type="entry name" value="Glyco_trans_25"/>
</dbReference>
<dbReference type="RefSeq" id="WP_012486293.1">
    <property type="nucleotide sequence ID" value="NC_010995.1"/>
</dbReference>
<dbReference type="GO" id="GO:0016757">
    <property type="term" value="F:glycosyltransferase activity"/>
    <property type="evidence" value="ECO:0007669"/>
    <property type="project" value="UniProtKB-KW"/>
</dbReference>